<feature type="domain" description="TRAP C4-dicarboxylate transport system permease DctM subunit" evidence="10">
    <location>
        <begin position="227"/>
        <end position="640"/>
    </location>
</feature>
<keyword evidence="7 8" id="KW-0472">Membrane</keyword>
<feature type="transmembrane region" description="Helical" evidence="8">
    <location>
        <begin position="613"/>
        <end position="637"/>
    </location>
</feature>
<proteinExistence type="predicted"/>
<dbReference type="PANTHER" id="PTHR33362">
    <property type="entry name" value="SIALIC ACID TRAP TRANSPORTER PERMEASE PROTEIN SIAT-RELATED"/>
    <property type="match status" value="1"/>
</dbReference>
<evidence type="ECO:0000313" key="11">
    <source>
        <dbReference type="EMBL" id="NJB67994.1"/>
    </source>
</evidence>
<keyword evidence="12" id="KW-1185">Reference proteome</keyword>
<accession>A0A846QS40</accession>
<evidence type="ECO:0000256" key="7">
    <source>
        <dbReference type="ARBA" id="ARBA00023136"/>
    </source>
</evidence>
<feature type="transmembrane region" description="Helical" evidence="8">
    <location>
        <begin position="41"/>
        <end position="61"/>
    </location>
</feature>
<dbReference type="NCBIfam" id="TIGR00786">
    <property type="entry name" value="dctM"/>
    <property type="match status" value="1"/>
</dbReference>
<dbReference type="EMBL" id="JAATJA010000002">
    <property type="protein sequence ID" value="NJB67994.1"/>
    <property type="molecule type" value="Genomic_DNA"/>
</dbReference>
<name>A0A846QS40_9BACT</name>
<feature type="transmembrane region" description="Helical" evidence="8">
    <location>
        <begin position="270"/>
        <end position="291"/>
    </location>
</feature>
<dbReference type="GO" id="GO:0005886">
    <property type="term" value="C:plasma membrane"/>
    <property type="evidence" value="ECO:0007669"/>
    <property type="project" value="UniProtKB-SubCell"/>
</dbReference>
<evidence type="ECO:0000256" key="6">
    <source>
        <dbReference type="ARBA" id="ARBA00022989"/>
    </source>
</evidence>
<keyword evidence="5 8" id="KW-0812">Transmembrane</keyword>
<feature type="transmembrane region" description="Helical" evidence="8">
    <location>
        <begin position="187"/>
        <end position="209"/>
    </location>
</feature>
<dbReference type="InterPro" id="IPR004681">
    <property type="entry name" value="TRAP_DctM"/>
</dbReference>
<feature type="transmembrane region" description="Helical" evidence="8">
    <location>
        <begin position="573"/>
        <end position="593"/>
    </location>
</feature>
<keyword evidence="2" id="KW-0813">Transport</keyword>
<feature type="transmembrane region" description="Helical" evidence="8">
    <location>
        <begin position="357"/>
        <end position="381"/>
    </location>
</feature>
<sequence length="649" mass="68522">MSEAILDSTIDSTRIGNGERNVLDRLADAMDVILEPVASRMFALATIAVALMSVPITLDVVARFAVHKSIPGIIELEEFFMAAIVFLSLAYTHKKDGHIEIDLLTSKLSPRTAGVLRTFNGVTCTAFFALMGWRTVLATLKKVGEYSIMLKVPMWIFVALAAFGLFVLMLVILQQTLRSLSRNVRDGAWLGIVLALVAGVVVLAAPLWIKSLPVRPSRLCLGSLGMAFMMVLLLLGMPIGFAMGVVGFIGLGSLGFSLTPALNTLGLAPYATAASFILAVAPLFILMGLLASEAGISKDLFDTAYKWLGRLPGGLAIAAVAGCSGFAAVCGDSMATAVTMGSVALPEMRQKKYKPSLACGALAAGGTLGILIPPSVGFIFYAIVTEESVGKLFIAGLMPGLMMAAMFIVSIMLIAMVRPDIAPRGEAVSFGEKLRSLKGILGMLSLFILILGGILSGVFSPTEGGAIGVVGSFAIMIIRRRLTWEGLVRACEQTVLITSKLLMILIGVGILGYFLAASRLPFDLAGVITSHGLDKYAVLAGIIGLYMVLGCLMNVIPMILLTLPAIFPTVQALGFDPVWFGVLTVIIMEMGQITPPIGVNVFALSSVAKDVPMGTIFIGIIPFFICMVLSLVLLIAFPGIATGLVSLCF</sequence>
<dbReference type="Pfam" id="PF06808">
    <property type="entry name" value="DctM"/>
    <property type="match status" value="1"/>
</dbReference>
<dbReference type="GO" id="GO:0022857">
    <property type="term" value="F:transmembrane transporter activity"/>
    <property type="evidence" value="ECO:0007669"/>
    <property type="project" value="TreeGrafter"/>
</dbReference>
<protein>
    <submittedName>
        <fullName evidence="11">Tripartite ATP-independent transporter DctM subunit</fullName>
    </submittedName>
</protein>
<comment type="caution">
    <text evidence="11">The sequence shown here is derived from an EMBL/GenBank/DDBJ whole genome shotgun (WGS) entry which is preliminary data.</text>
</comment>
<evidence type="ECO:0000259" key="10">
    <source>
        <dbReference type="Pfam" id="PF06808"/>
    </source>
</evidence>
<evidence type="ECO:0000313" key="12">
    <source>
        <dbReference type="Proteomes" id="UP000580856"/>
    </source>
</evidence>
<feature type="transmembrane region" description="Helical" evidence="8">
    <location>
        <begin position="393"/>
        <end position="417"/>
    </location>
</feature>
<evidence type="ECO:0000256" key="5">
    <source>
        <dbReference type="ARBA" id="ARBA00022692"/>
    </source>
</evidence>
<reference evidence="11 12" key="1">
    <citation type="submission" date="2020-03" db="EMBL/GenBank/DDBJ databases">
        <title>Genomic Encyclopedia of Type Strains, Phase IV (KMG-IV): sequencing the most valuable type-strain genomes for metagenomic binning, comparative biology and taxonomic classification.</title>
        <authorList>
            <person name="Goeker M."/>
        </authorList>
    </citation>
    <scope>NUCLEOTIDE SEQUENCE [LARGE SCALE GENOMIC DNA]</scope>
    <source>
        <strain evidence="11 12">DSM 24233</strain>
    </source>
</reference>
<evidence type="ECO:0000256" key="2">
    <source>
        <dbReference type="ARBA" id="ARBA00022448"/>
    </source>
</evidence>
<feature type="transmembrane region" description="Helical" evidence="8">
    <location>
        <begin position="536"/>
        <end position="561"/>
    </location>
</feature>
<feature type="domain" description="Tripartite ATP-independent periplasmic transporters DctQ component" evidence="9">
    <location>
        <begin position="52"/>
        <end position="181"/>
    </location>
</feature>
<dbReference type="Pfam" id="PF04290">
    <property type="entry name" value="DctQ"/>
    <property type="match status" value="1"/>
</dbReference>
<dbReference type="RefSeq" id="WP_167941097.1">
    <property type="nucleotide sequence ID" value="NZ_JAATJA010000002.1"/>
</dbReference>
<dbReference type="InterPro" id="IPR010656">
    <property type="entry name" value="DctM"/>
</dbReference>
<evidence type="ECO:0000256" key="4">
    <source>
        <dbReference type="ARBA" id="ARBA00022519"/>
    </source>
</evidence>
<feature type="transmembrane region" description="Helical" evidence="8">
    <location>
        <begin position="437"/>
        <end position="459"/>
    </location>
</feature>
<feature type="transmembrane region" description="Helical" evidence="8">
    <location>
        <begin position="494"/>
        <end position="516"/>
    </location>
</feature>
<dbReference type="Proteomes" id="UP000580856">
    <property type="component" value="Unassembled WGS sequence"/>
</dbReference>
<gene>
    <name evidence="11" type="ORF">GGQ74_001667</name>
</gene>
<evidence type="ECO:0000256" key="8">
    <source>
        <dbReference type="SAM" id="Phobius"/>
    </source>
</evidence>
<feature type="transmembrane region" description="Helical" evidence="8">
    <location>
        <begin position="221"/>
        <end position="250"/>
    </location>
</feature>
<keyword evidence="4" id="KW-0997">Cell inner membrane</keyword>
<feature type="transmembrane region" description="Helical" evidence="8">
    <location>
        <begin position="113"/>
        <end position="133"/>
    </location>
</feature>
<feature type="transmembrane region" description="Helical" evidence="8">
    <location>
        <begin position="154"/>
        <end position="175"/>
    </location>
</feature>
<dbReference type="AlphaFoldDB" id="A0A846QS40"/>
<organism evidence="11 12">
    <name type="scientific">Desulfobaculum xiamenense</name>
    <dbReference type="NCBI Taxonomy" id="995050"/>
    <lineage>
        <taxon>Bacteria</taxon>
        <taxon>Pseudomonadati</taxon>
        <taxon>Thermodesulfobacteriota</taxon>
        <taxon>Desulfovibrionia</taxon>
        <taxon>Desulfovibrionales</taxon>
        <taxon>Desulfovibrionaceae</taxon>
        <taxon>Desulfobaculum</taxon>
    </lineage>
</organism>
<keyword evidence="3" id="KW-1003">Cell membrane</keyword>
<dbReference type="InterPro" id="IPR055348">
    <property type="entry name" value="DctQ"/>
</dbReference>
<evidence type="ECO:0000256" key="1">
    <source>
        <dbReference type="ARBA" id="ARBA00004429"/>
    </source>
</evidence>
<evidence type="ECO:0000256" key="3">
    <source>
        <dbReference type="ARBA" id="ARBA00022475"/>
    </source>
</evidence>
<keyword evidence="6 8" id="KW-1133">Transmembrane helix</keyword>
<comment type="subcellular location">
    <subcellularLocation>
        <location evidence="1">Cell inner membrane</location>
        <topology evidence="1">Multi-pass membrane protein</topology>
    </subcellularLocation>
</comment>
<dbReference type="PANTHER" id="PTHR33362:SF5">
    <property type="entry name" value="C4-DICARBOXYLATE TRAP TRANSPORTER LARGE PERMEASE PROTEIN DCTM"/>
    <property type="match status" value="1"/>
</dbReference>
<evidence type="ECO:0000259" key="9">
    <source>
        <dbReference type="Pfam" id="PF04290"/>
    </source>
</evidence>